<keyword evidence="4" id="KW-0378">Hydrolase</keyword>
<keyword evidence="6 7" id="KW-0472">Membrane</keyword>
<keyword evidence="9" id="KW-0645">Protease</keyword>
<dbReference type="SMART" id="SM01160">
    <property type="entry name" value="DUF1751"/>
    <property type="match status" value="1"/>
</dbReference>
<dbReference type="PANTHER" id="PTHR43731">
    <property type="entry name" value="RHOMBOID PROTEASE"/>
    <property type="match status" value="1"/>
</dbReference>
<dbReference type="GO" id="GO:0004252">
    <property type="term" value="F:serine-type endopeptidase activity"/>
    <property type="evidence" value="ECO:0007669"/>
    <property type="project" value="InterPro"/>
</dbReference>
<keyword evidence="5 7" id="KW-1133">Transmembrane helix</keyword>
<evidence type="ECO:0000256" key="4">
    <source>
        <dbReference type="ARBA" id="ARBA00022801"/>
    </source>
</evidence>
<dbReference type="InterPro" id="IPR022764">
    <property type="entry name" value="Peptidase_S54_rhomboid_dom"/>
</dbReference>
<feature type="transmembrane region" description="Helical" evidence="7">
    <location>
        <begin position="209"/>
        <end position="226"/>
    </location>
</feature>
<protein>
    <submittedName>
        <fullName evidence="9">Membrane associated serine protease, rhomboid family</fullName>
    </submittedName>
</protein>
<dbReference type="Gene3D" id="1.20.1540.10">
    <property type="entry name" value="Rhomboid-like"/>
    <property type="match status" value="1"/>
</dbReference>
<feature type="transmembrane region" description="Helical" evidence="7">
    <location>
        <begin position="128"/>
        <end position="148"/>
    </location>
</feature>
<evidence type="ECO:0000256" key="7">
    <source>
        <dbReference type="SAM" id="Phobius"/>
    </source>
</evidence>
<keyword evidence="3 7" id="KW-0812">Transmembrane</keyword>
<feature type="transmembrane region" description="Helical" evidence="7">
    <location>
        <begin position="70"/>
        <end position="92"/>
    </location>
</feature>
<dbReference type="GO" id="GO:0006508">
    <property type="term" value="P:proteolysis"/>
    <property type="evidence" value="ECO:0007669"/>
    <property type="project" value="UniProtKB-KW"/>
</dbReference>
<dbReference type="SUPFAM" id="SSF144091">
    <property type="entry name" value="Rhomboid-like"/>
    <property type="match status" value="1"/>
</dbReference>
<evidence type="ECO:0000256" key="2">
    <source>
        <dbReference type="ARBA" id="ARBA00009045"/>
    </source>
</evidence>
<dbReference type="EMBL" id="FNPZ01000001">
    <property type="protein sequence ID" value="SDY71765.1"/>
    <property type="molecule type" value="Genomic_DNA"/>
</dbReference>
<feature type="domain" description="Peptidase S54 rhomboid" evidence="8">
    <location>
        <begin position="120"/>
        <end position="251"/>
    </location>
</feature>
<feature type="transmembrane region" description="Helical" evidence="7">
    <location>
        <begin position="262"/>
        <end position="281"/>
    </location>
</feature>
<reference evidence="9 10" key="1">
    <citation type="submission" date="2016-10" db="EMBL/GenBank/DDBJ databases">
        <authorList>
            <person name="de Groot N.N."/>
        </authorList>
    </citation>
    <scope>NUCLEOTIDE SEQUENCE [LARGE SCALE GENOMIC DNA]</scope>
    <source>
        <strain evidence="9 10">CGMCC 4.3491</strain>
    </source>
</reference>
<dbReference type="PANTHER" id="PTHR43731:SF14">
    <property type="entry name" value="PRESENILIN-ASSOCIATED RHOMBOID-LIKE PROTEIN, MITOCHONDRIAL"/>
    <property type="match status" value="1"/>
</dbReference>
<dbReference type="OrthoDB" id="9807874at2"/>
<dbReference type="InterPro" id="IPR035952">
    <property type="entry name" value="Rhomboid-like_sf"/>
</dbReference>
<evidence type="ECO:0000259" key="8">
    <source>
        <dbReference type="Pfam" id="PF01694"/>
    </source>
</evidence>
<dbReference type="STRING" id="381665.SAMN05216554_1276"/>
<dbReference type="Pfam" id="PF01694">
    <property type="entry name" value="Rhomboid"/>
    <property type="match status" value="1"/>
</dbReference>
<dbReference type="AlphaFoldDB" id="A0A1H3M6X9"/>
<dbReference type="RefSeq" id="WP_092550297.1">
    <property type="nucleotide sequence ID" value="NZ_FNPZ01000001.1"/>
</dbReference>
<evidence type="ECO:0000313" key="9">
    <source>
        <dbReference type="EMBL" id="SDY71765.1"/>
    </source>
</evidence>
<accession>A0A1H3M6X9</accession>
<gene>
    <name evidence="9" type="ORF">SAMN05216554_1276</name>
</gene>
<feature type="transmembrane region" description="Helical" evidence="7">
    <location>
        <begin position="160"/>
        <end position="178"/>
    </location>
</feature>
<evidence type="ECO:0000256" key="3">
    <source>
        <dbReference type="ARBA" id="ARBA00022692"/>
    </source>
</evidence>
<evidence type="ECO:0000256" key="6">
    <source>
        <dbReference type="ARBA" id="ARBA00023136"/>
    </source>
</evidence>
<proteinExistence type="inferred from homology"/>
<dbReference type="GO" id="GO:0016020">
    <property type="term" value="C:membrane"/>
    <property type="evidence" value="ECO:0007669"/>
    <property type="project" value="UniProtKB-SubCell"/>
</dbReference>
<evidence type="ECO:0000256" key="5">
    <source>
        <dbReference type="ARBA" id="ARBA00022989"/>
    </source>
</evidence>
<sequence length="282" mass="30235">MTTAPDTPDNYCYRHPGRQSFVLCQRCGRTICPECQVQAAVGVHCVECAAQDRREAPRVRRGRPAFLRNLTGSGAPVVTYVLIAVCLVVFGLQQIPGLGVMRALQFAPAYVLPIPGAPFEPWRMLTSVFTHGSILHVLLNMYTLFIFGSVLERMLGKWRYLALFLISGLGGSVGVVLLADPLTAVVGASGAIFGLMGAFFIINRHLGGNSVQLLVLVAINLAYGFFVPGISWQAHVGGLVAGALAALIFVRTRPIRMRNVQILLLAALAVALVGITVAKALV</sequence>
<evidence type="ECO:0000256" key="1">
    <source>
        <dbReference type="ARBA" id="ARBA00004141"/>
    </source>
</evidence>
<comment type="similarity">
    <text evidence="2">Belongs to the peptidase S54 family.</text>
</comment>
<keyword evidence="10" id="KW-1185">Reference proteome</keyword>
<evidence type="ECO:0000313" key="10">
    <source>
        <dbReference type="Proteomes" id="UP000198891"/>
    </source>
</evidence>
<feature type="transmembrane region" description="Helical" evidence="7">
    <location>
        <begin position="184"/>
        <end position="202"/>
    </location>
</feature>
<organism evidence="9 10">
    <name type="scientific">Herbiconiux ginsengi</name>
    <dbReference type="NCBI Taxonomy" id="381665"/>
    <lineage>
        <taxon>Bacteria</taxon>
        <taxon>Bacillati</taxon>
        <taxon>Actinomycetota</taxon>
        <taxon>Actinomycetes</taxon>
        <taxon>Micrococcales</taxon>
        <taxon>Microbacteriaceae</taxon>
        <taxon>Herbiconiux</taxon>
    </lineage>
</organism>
<feature type="transmembrane region" description="Helical" evidence="7">
    <location>
        <begin position="232"/>
        <end position="250"/>
    </location>
</feature>
<name>A0A1H3M6X9_9MICO</name>
<dbReference type="InterPro" id="IPR050925">
    <property type="entry name" value="Rhomboid_protease_S54"/>
</dbReference>
<dbReference type="Proteomes" id="UP000198891">
    <property type="component" value="Unassembled WGS sequence"/>
</dbReference>
<comment type="subcellular location">
    <subcellularLocation>
        <location evidence="1">Membrane</location>
        <topology evidence="1">Multi-pass membrane protein</topology>
    </subcellularLocation>
</comment>